<accession>A0ABD3NSN1</accession>
<evidence type="ECO:0000313" key="3">
    <source>
        <dbReference type="Proteomes" id="UP001530400"/>
    </source>
</evidence>
<reference evidence="2 3" key="1">
    <citation type="submission" date="2024-10" db="EMBL/GenBank/DDBJ databases">
        <title>Updated reference genomes for cyclostephanoid diatoms.</title>
        <authorList>
            <person name="Roberts W.R."/>
            <person name="Alverson A.J."/>
        </authorList>
    </citation>
    <scope>NUCLEOTIDE SEQUENCE [LARGE SCALE GENOMIC DNA]</scope>
    <source>
        <strain evidence="2 3">AJA010-31</strain>
    </source>
</reference>
<organism evidence="2 3">
    <name type="scientific">Cyclotella atomus</name>
    <dbReference type="NCBI Taxonomy" id="382360"/>
    <lineage>
        <taxon>Eukaryota</taxon>
        <taxon>Sar</taxon>
        <taxon>Stramenopiles</taxon>
        <taxon>Ochrophyta</taxon>
        <taxon>Bacillariophyta</taxon>
        <taxon>Coscinodiscophyceae</taxon>
        <taxon>Thalassiosirophycidae</taxon>
        <taxon>Stephanodiscales</taxon>
        <taxon>Stephanodiscaceae</taxon>
        <taxon>Cyclotella</taxon>
    </lineage>
</organism>
<dbReference type="EMBL" id="JALLPJ020000981">
    <property type="protein sequence ID" value="KAL3778531.1"/>
    <property type="molecule type" value="Genomic_DNA"/>
</dbReference>
<dbReference type="AlphaFoldDB" id="A0ABD3NSN1"/>
<gene>
    <name evidence="2" type="ORF">ACHAWO_012548</name>
</gene>
<dbReference type="Proteomes" id="UP001530400">
    <property type="component" value="Unassembled WGS sequence"/>
</dbReference>
<evidence type="ECO:0000313" key="2">
    <source>
        <dbReference type="EMBL" id="KAL3778531.1"/>
    </source>
</evidence>
<dbReference type="SUPFAM" id="SSF51197">
    <property type="entry name" value="Clavaminate synthase-like"/>
    <property type="match status" value="1"/>
</dbReference>
<proteinExistence type="predicted"/>
<keyword evidence="3" id="KW-1185">Reference proteome</keyword>
<evidence type="ECO:0008006" key="4">
    <source>
        <dbReference type="Google" id="ProtNLM"/>
    </source>
</evidence>
<sequence length="619" mass="71241">MNRTVAEASHGPVDKLSRRKPRVSLTNTQKLFILNKLDKNEITLDEATADYNVCKNTIKNWRRDKIERQVQEEGHSERKRAATNDGLNRIRAGVKEFVNNHRAQSRERQIHLTKRDIVNHALGIRHQLLSEHQRTRLLTDSEYSAIQSFRASPSWARKFSRNSGWRLREGQQRQQPISCTSATVALPCIHSTCSERPDEIERNGAEYTLFRKKPYDSGIHIQEEDGLPTHCLTCALQIMREEKHVYVGFLNSTESRRYVATVKLYGRHSKEFREEGATVIKGLQSKLAWPALSSLNNYVTTRGDPAELNDSSAKDDLGSHPGRLWENIYPGDSNDGSRKAFKSESDMHTVTKPLTTFIEEIFFPHEFFAQNAFNTKNLILTSIDSKIPRERLLMVDHINLFLKRSDLDERQNLHVDGDHGIGVVAIYVEKCRDSKYSFYYVPKSHHRMTHHESVRKIGVPASAVKELLVDQGDLIIFPPSLIHAGGKASHGKCKHTKFINYIPGSKEKQDYDSWNDISFQFGMCHSMFPSAIPLGKGRFFPYTNDEEKHRKAKLRHNKKIDIDFDDQAFQKFVNEPGLSFKTLLDESFSKWIQKLNGEVTYNTRNSRGKSFLKDRHHLS</sequence>
<evidence type="ECO:0000256" key="1">
    <source>
        <dbReference type="SAM" id="MobiDB-lite"/>
    </source>
</evidence>
<feature type="region of interest" description="Disordered" evidence="1">
    <location>
        <begin position="1"/>
        <end position="21"/>
    </location>
</feature>
<protein>
    <recommendedName>
        <fullName evidence="4">JmjC domain-containing protein</fullName>
    </recommendedName>
</protein>
<name>A0ABD3NSN1_9STRA</name>
<comment type="caution">
    <text evidence="2">The sequence shown here is derived from an EMBL/GenBank/DDBJ whole genome shotgun (WGS) entry which is preliminary data.</text>
</comment>